<evidence type="ECO:0000256" key="4">
    <source>
        <dbReference type="ARBA" id="ARBA00022989"/>
    </source>
</evidence>
<keyword evidence="6" id="KW-1015">Disulfide bond</keyword>
<evidence type="ECO:0000256" key="5">
    <source>
        <dbReference type="ARBA" id="ARBA00023136"/>
    </source>
</evidence>
<protein>
    <recommendedName>
        <fullName evidence="13">Ig-like domain-containing protein</fullName>
    </recommendedName>
</protein>
<comment type="subcellular location">
    <subcellularLocation>
        <location evidence="1">Membrane</location>
        <topology evidence="1">Single-pass type I membrane protein</topology>
    </subcellularLocation>
</comment>
<dbReference type="SUPFAM" id="SSF48726">
    <property type="entry name" value="Immunoglobulin"/>
    <property type="match status" value="1"/>
</dbReference>
<evidence type="ECO:0000313" key="15">
    <source>
        <dbReference type="Proteomes" id="UP000327493"/>
    </source>
</evidence>
<evidence type="ECO:0000256" key="1">
    <source>
        <dbReference type="ARBA" id="ARBA00004479"/>
    </source>
</evidence>
<name>A0A5J5CY96_9PERO</name>
<evidence type="ECO:0000256" key="7">
    <source>
        <dbReference type="ARBA" id="ARBA00023180"/>
    </source>
</evidence>
<dbReference type="InterPro" id="IPR003599">
    <property type="entry name" value="Ig_sub"/>
</dbReference>
<evidence type="ECO:0000256" key="10">
    <source>
        <dbReference type="SAM" id="MobiDB-lite"/>
    </source>
</evidence>
<feature type="transmembrane region" description="Helical" evidence="11">
    <location>
        <begin position="177"/>
        <end position="201"/>
    </location>
</feature>
<evidence type="ECO:0000313" key="14">
    <source>
        <dbReference type="EMBL" id="KAA8586637.1"/>
    </source>
</evidence>
<accession>A0A5J5CY96</accession>
<keyword evidence="3 12" id="KW-0732">Signal</keyword>
<dbReference type="GO" id="GO:0043277">
    <property type="term" value="P:apoptotic cell clearance"/>
    <property type="evidence" value="ECO:0007669"/>
    <property type="project" value="TreeGrafter"/>
</dbReference>
<organism evidence="14 15">
    <name type="scientific">Etheostoma spectabile</name>
    <name type="common">orangethroat darter</name>
    <dbReference type="NCBI Taxonomy" id="54343"/>
    <lineage>
        <taxon>Eukaryota</taxon>
        <taxon>Metazoa</taxon>
        <taxon>Chordata</taxon>
        <taxon>Craniata</taxon>
        <taxon>Vertebrata</taxon>
        <taxon>Euteleostomi</taxon>
        <taxon>Actinopterygii</taxon>
        <taxon>Neopterygii</taxon>
        <taxon>Teleostei</taxon>
        <taxon>Neoteleostei</taxon>
        <taxon>Acanthomorphata</taxon>
        <taxon>Eupercaria</taxon>
        <taxon>Perciformes</taxon>
        <taxon>Percoidei</taxon>
        <taxon>Percidae</taxon>
        <taxon>Etheostomatinae</taxon>
        <taxon>Etheostoma</taxon>
    </lineage>
</organism>
<dbReference type="PANTHER" id="PTHR46608:SF3">
    <property type="entry name" value="T-CELL IMMUNOGLOBULIN AND MUCIN DOMAIN-CONTAINING PROTEIN 4"/>
    <property type="match status" value="1"/>
</dbReference>
<dbReference type="PROSITE" id="PS50835">
    <property type="entry name" value="IG_LIKE"/>
    <property type="match status" value="1"/>
</dbReference>
<keyword evidence="5 11" id="KW-0472">Membrane</keyword>
<dbReference type="Proteomes" id="UP000327493">
    <property type="component" value="Chromosome 13"/>
</dbReference>
<dbReference type="SMART" id="SM00409">
    <property type="entry name" value="IG"/>
    <property type="match status" value="1"/>
</dbReference>
<feature type="chain" id="PRO_5023932070" description="Ig-like domain-containing protein" evidence="12">
    <location>
        <begin position="17"/>
        <end position="257"/>
    </location>
</feature>
<dbReference type="GO" id="GO:0016020">
    <property type="term" value="C:membrane"/>
    <property type="evidence" value="ECO:0007669"/>
    <property type="project" value="UniProtKB-SubCell"/>
</dbReference>
<feature type="region of interest" description="Disordered" evidence="10">
    <location>
        <begin position="128"/>
        <end position="148"/>
    </location>
</feature>
<dbReference type="PANTHER" id="PTHR46608">
    <property type="entry name" value="T-CELL IMMUNOGLOBULIN AND MUCIN DOMAIN-CONTAINING PROTEIN 4"/>
    <property type="match status" value="1"/>
</dbReference>
<evidence type="ECO:0000256" key="8">
    <source>
        <dbReference type="ARBA" id="ARBA00023319"/>
    </source>
</evidence>
<dbReference type="InterPro" id="IPR036179">
    <property type="entry name" value="Ig-like_dom_sf"/>
</dbReference>
<evidence type="ECO:0000256" key="11">
    <source>
        <dbReference type="SAM" id="Phobius"/>
    </source>
</evidence>
<dbReference type="AlphaFoldDB" id="A0A5J5CY96"/>
<dbReference type="InterPro" id="IPR013106">
    <property type="entry name" value="Ig_V-set"/>
</dbReference>
<comment type="similarity">
    <text evidence="9">Belongs to the immunoglobulin superfamily. TIM family.</text>
</comment>
<dbReference type="GO" id="GO:0060097">
    <property type="term" value="P:cytoskeletal rearrangement involved in phagocytosis, engulfment"/>
    <property type="evidence" value="ECO:0007669"/>
    <property type="project" value="TreeGrafter"/>
</dbReference>
<keyword evidence="2 11" id="KW-0812">Transmembrane</keyword>
<evidence type="ECO:0000256" key="12">
    <source>
        <dbReference type="SAM" id="SignalP"/>
    </source>
</evidence>
<reference evidence="14 15" key="1">
    <citation type="submission" date="2019-08" db="EMBL/GenBank/DDBJ databases">
        <title>A chromosome-level genome assembly, high-density linkage maps, and genome scans reveal the genomic architecture of hybrid incompatibilities underlying speciation via character displacement in darters (Percidae: Etheostominae).</title>
        <authorList>
            <person name="Moran R.L."/>
            <person name="Catchen J.M."/>
            <person name="Fuller R.C."/>
        </authorList>
    </citation>
    <scope>NUCLEOTIDE SEQUENCE [LARGE SCALE GENOMIC DNA]</scope>
    <source>
        <strain evidence="14">EspeVRDwgs_2016</strain>
        <tissue evidence="14">Muscle</tissue>
    </source>
</reference>
<feature type="compositionally biased region" description="Low complexity" evidence="10">
    <location>
        <begin position="131"/>
        <end position="147"/>
    </location>
</feature>
<dbReference type="InterPro" id="IPR007110">
    <property type="entry name" value="Ig-like_dom"/>
</dbReference>
<feature type="domain" description="Ig-like" evidence="13">
    <location>
        <begin position="9"/>
        <end position="110"/>
    </location>
</feature>
<dbReference type="EMBL" id="VOFY01000013">
    <property type="protein sequence ID" value="KAA8586637.1"/>
    <property type="molecule type" value="Genomic_DNA"/>
</dbReference>
<keyword evidence="15" id="KW-1185">Reference proteome</keyword>
<evidence type="ECO:0000256" key="9">
    <source>
        <dbReference type="ARBA" id="ARBA00038203"/>
    </source>
</evidence>
<dbReference type="FunFam" id="2.60.40.10:FF:000774">
    <property type="entry name" value="Hepatitis A virus cellular receptor 1"/>
    <property type="match status" value="1"/>
</dbReference>
<dbReference type="InterPro" id="IPR013783">
    <property type="entry name" value="Ig-like_fold"/>
</dbReference>
<comment type="caution">
    <text evidence="14">The sequence shown here is derived from an EMBL/GenBank/DDBJ whole genome shotgun (WGS) entry which is preliminary data.</text>
</comment>
<dbReference type="Pfam" id="PF07686">
    <property type="entry name" value="V-set"/>
    <property type="match status" value="1"/>
</dbReference>
<gene>
    <name evidence="14" type="ORF">FQN60_000473</name>
</gene>
<dbReference type="GO" id="GO:0001786">
    <property type="term" value="F:phosphatidylserine binding"/>
    <property type="evidence" value="ECO:0007669"/>
    <property type="project" value="TreeGrafter"/>
</dbReference>
<sequence length="257" mass="27796">MMKLVLLLALLTVSECDDSTVSVRTGEDVTLSCKYDINYYTPLSVCWGRGQLPNSGCNNQLISTDGHKVKEETRVSSRYKLLGQLDEGDVSLTILNVSETDAGQYGCRVEIPGLFNDDKHHFVLNVETAPRTTTSRTQNETSTEQTTAGYTAGQMSSTQLLLTSHTSNVERKESSGVSVVLLLVLFVLVALVIAGVALVIIASRRKRLNKMPQQQVNSSVLFSSTASTLHLQSGGLAVENIYQIDGGGDGGEYESCP</sequence>
<feature type="signal peptide" evidence="12">
    <location>
        <begin position="1"/>
        <end position="16"/>
    </location>
</feature>
<evidence type="ECO:0000256" key="3">
    <source>
        <dbReference type="ARBA" id="ARBA00022729"/>
    </source>
</evidence>
<keyword evidence="8" id="KW-0393">Immunoglobulin domain</keyword>
<dbReference type="Gene3D" id="2.60.40.10">
    <property type="entry name" value="Immunoglobulins"/>
    <property type="match status" value="1"/>
</dbReference>
<proteinExistence type="inferred from homology"/>
<evidence type="ECO:0000259" key="13">
    <source>
        <dbReference type="PROSITE" id="PS50835"/>
    </source>
</evidence>
<evidence type="ECO:0000256" key="2">
    <source>
        <dbReference type="ARBA" id="ARBA00022692"/>
    </source>
</evidence>
<keyword evidence="7" id="KW-0325">Glycoprotein</keyword>
<keyword evidence="4 11" id="KW-1133">Transmembrane helix</keyword>
<evidence type="ECO:0000256" key="6">
    <source>
        <dbReference type="ARBA" id="ARBA00023157"/>
    </source>
</evidence>